<evidence type="ECO:0000313" key="5">
    <source>
        <dbReference type="Proteomes" id="UP000011758"/>
    </source>
</evidence>
<keyword evidence="5" id="KW-1185">Reference proteome</keyword>
<dbReference type="RefSeq" id="WP_004801386.1">
    <property type="nucleotide sequence ID" value="NZ_KB446646.1"/>
</dbReference>
<dbReference type="STRING" id="999415.HMPREF9943_00296"/>
<dbReference type="InterPro" id="IPR007492">
    <property type="entry name" value="LytTR_DNA-bd_dom"/>
</dbReference>
<evidence type="ECO:0000259" key="2">
    <source>
        <dbReference type="PROSITE" id="PS50110"/>
    </source>
</evidence>
<evidence type="ECO:0008006" key="6">
    <source>
        <dbReference type="Google" id="ProtNLM"/>
    </source>
</evidence>
<dbReference type="eggNOG" id="COG3279">
    <property type="taxonomic scope" value="Bacteria"/>
</dbReference>
<sequence>MIKLAITDDNPIIREELYHLLLHLCEDYSLDYSIDLYENGDQLLHSKTQYDLIILDIEMDKINGIEVKNNLLSLYQPYIIFLSGYRDKILEAFGQNVLAYIDKNDSDYQSKIKNIFKSYIDKSNIFIDDIPVSLNTVYCLEASSSYTIIHSHTKDYLVRKTLKELENKLDYRFYRIHRSYIINFNYFKSLNHKSITLTNNLSFKITRGKSKAIKEAYFLFVKGK</sequence>
<reference evidence="4 5" key="1">
    <citation type="submission" date="2013-02" db="EMBL/GenBank/DDBJ databases">
        <title>The Genome Sequence of Lactobacillus catenaformis F0143.</title>
        <authorList>
            <consortium name="The Broad Institute Genome Sequencing Platform"/>
            <person name="Earl A."/>
            <person name="Ward D."/>
            <person name="Feldgarden M."/>
            <person name="Gevers D."/>
            <person name="Izard J."/>
            <person name="Blanton J.M."/>
            <person name="Mathney J."/>
            <person name="Dewhirst F.E."/>
            <person name="Young S.K."/>
            <person name="Zeng Q."/>
            <person name="Gargeya S."/>
            <person name="Fitzgerald M."/>
            <person name="Haas B."/>
            <person name="Abouelleil A."/>
            <person name="Alvarado L."/>
            <person name="Arachchi H.M."/>
            <person name="Berlin A."/>
            <person name="Chapman S.B."/>
            <person name="Gearin G."/>
            <person name="Goldberg J."/>
            <person name="Griggs A."/>
            <person name="Gujja S."/>
            <person name="Hansen M."/>
            <person name="Heiman D."/>
            <person name="Howarth C."/>
            <person name="Larimer J."/>
            <person name="Lui A."/>
            <person name="MacDonald P.J.P."/>
            <person name="McCowen C."/>
            <person name="Montmayeur A."/>
            <person name="Murphy C."/>
            <person name="Neiman D."/>
            <person name="Pearson M."/>
            <person name="Priest M."/>
            <person name="Roberts A."/>
            <person name="Saif S."/>
            <person name="Shea T."/>
            <person name="Sisk P."/>
            <person name="Stolte C."/>
            <person name="Sykes S."/>
            <person name="Wortman J."/>
            <person name="Nusbaum C."/>
            <person name="Birren B."/>
        </authorList>
    </citation>
    <scope>NUCLEOTIDE SEQUENCE [LARGE SCALE GENOMIC DNA]</scope>
    <source>
        <strain evidence="4 5">OT 569</strain>
    </source>
</reference>
<dbReference type="AlphaFoldDB" id="M2PPN2"/>
<dbReference type="Pfam" id="PF04397">
    <property type="entry name" value="LytTR"/>
    <property type="match status" value="1"/>
</dbReference>
<dbReference type="Proteomes" id="UP000011758">
    <property type="component" value="Unassembled WGS sequence"/>
</dbReference>
<protein>
    <recommendedName>
        <fullName evidence="6">Response regulatory domain-containing protein</fullName>
    </recommendedName>
</protein>
<dbReference type="InterPro" id="IPR001789">
    <property type="entry name" value="Sig_transdc_resp-reg_receiver"/>
</dbReference>
<feature type="modified residue" description="4-aspartylphosphate" evidence="1">
    <location>
        <position position="56"/>
    </location>
</feature>
<dbReference type="InterPro" id="IPR046947">
    <property type="entry name" value="LytR-like"/>
</dbReference>
<keyword evidence="1" id="KW-0597">Phosphoprotein</keyword>
<gene>
    <name evidence="4" type="ORF">HMPREF9943_00296</name>
</gene>
<dbReference type="GO" id="GO:0003677">
    <property type="term" value="F:DNA binding"/>
    <property type="evidence" value="ECO:0007669"/>
    <property type="project" value="InterPro"/>
</dbReference>
<dbReference type="BioCyc" id="ECAT999415-HMP:GTTI-306-MONOMER"/>
<organism evidence="4 5">
    <name type="scientific">Eggerthia catenaformis OT 569 = DSM 20559</name>
    <dbReference type="NCBI Taxonomy" id="999415"/>
    <lineage>
        <taxon>Bacteria</taxon>
        <taxon>Bacillati</taxon>
        <taxon>Bacillota</taxon>
        <taxon>Erysipelotrichia</taxon>
        <taxon>Erysipelotrichales</taxon>
        <taxon>Coprobacillaceae</taxon>
        <taxon>Eggerthia</taxon>
    </lineage>
</organism>
<evidence type="ECO:0000256" key="1">
    <source>
        <dbReference type="PROSITE-ProRule" id="PRU00169"/>
    </source>
</evidence>
<dbReference type="SMART" id="SM00448">
    <property type="entry name" value="REC"/>
    <property type="match status" value="1"/>
</dbReference>
<accession>M2PPN2</accession>
<dbReference type="PROSITE" id="PS50110">
    <property type="entry name" value="RESPONSE_REGULATORY"/>
    <property type="match status" value="1"/>
</dbReference>
<dbReference type="Gene3D" id="3.40.50.2300">
    <property type="match status" value="1"/>
</dbReference>
<feature type="domain" description="HTH LytTR-type" evidence="3">
    <location>
        <begin position="129"/>
        <end position="219"/>
    </location>
</feature>
<dbReference type="EMBL" id="AGEJ01000005">
    <property type="protein sequence ID" value="EMD17509.1"/>
    <property type="molecule type" value="Genomic_DNA"/>
</dbReference>
<comment type="caution">
    <text evidence="4">The sequence shown here is derived from an EMBL/GenBank/DDBJ whole genome shotgun (WGS) entry which is preliminary data.</text>
</comment>
<dbReference type="PANTHER" id="PTHR37299">
    <property type="entry name" value="TRANSCRIPTIONAL REGULATOR-RELATED"/>
    <property type="match status" value="1"/>
</dbReference>
<dbReference type="Gene3D" id="2.40.50.1020">
    <property type="entry name" value="LytTr DNA-binding domain"/>
    <property type="match status" value="1"/>
</dbReference>
<name>M2PPN2_9FIRM</name>
<dbReference type="PROSITE" id="PS50930">
    <property type="entry name" value="HTH_LYTTR"/>
    <property type="match status" value="1"/>
</dbReference>
<dbReference type="InterPro" id="IPR011006">
    <property type="entry name" value="CheY-like_superfamily"/>
</dbReference>
<dbReference type="SMART" id="SM00850">
    <property type="entry name" value="LytTR"/>
    <property type="match status" value="1"/>
</dbReference>
<evidence type="ECO:0000313" key="4">
    <source>
        <dbReference type="EMBL" id="EMD17509.1"/>
    </source>
</evidence>
<feature type="domain" description="Response regulatory" evidence="2">
    <location>
        <begin position="3"/>
        <end position="118"/>
    </location>
</feature>
<evidence type="ECO:0000259" key="3">
    <source>
        <dbReference type="PROSITE" id="PS50930"/>
    </source>
</evidence>
<dbReference type="SUPFAM" id="SSF52172">
    <property type="entry name" value="CheY-like"/>
    <property type="match status" value="1"/>
</dbReference>
<dbReference type="OrthoDB" id="9802383at2"/>
<dbReference type="GO" id="GO:0000156">
    <property type="term" value="F:phosphorelay response regulator activity"/>
    <property type="evidence" value="ECO:0007669"/>
    <property type="project" value="InterPro"/>
</dbReference>
<proteinExistence type="predicted"/>
<dbReference type="PANTHER" id="PTHR37299:SF1">
    <property type="entry name" value="STAGE 0 SPORULATION PROTEIN A HOMOLOG"/>
    <property type="match status" value="1"/>
</dbReference>
<dbReference type="Pfam" id="PF00072">
    <property type="entry name" value="Response_reg"/>
    <property type="match status" value="1"/>
</dbReference>